<dbReference type="SUPFAM" id="SSF52540">
    <property type="entry name" value="P-loop containing nucleoside triphosphate hydrolases"/>
    <property type="match status" value="1"/>
</dbReference>
<name>A0A8S1IWP8_9CHLO</name>
<dbReference type="PROSITE" id="PS50240">
    <property type="entry name" value="TRYPSIN_DOM"/>
    <property type="match status" value="1"/>
</dbReference>
<keyword evidence="1" id="KW-0053">Apoptosis</keyword>
<keyword evidence="2" id="KW-0812">Transmembrane</keyword>
<evidence type="ECO:0000259" key="4">
    <source>
        <dbReference type="PROSITE" id="PS50240"/>
    </source>
</evidence>
<keyword evidence="2" id="KW-1133">Transmembrane helix</keyword>
<dbReference type="InterPro" id="IPR027417">
    <property type="entry name" value="P-loop_NTPase"/>
</dbReference>
<keyword evidence="3" id="KW-0732">Signal</keyword>
<dbReference type="SMART" id="SM00020">
    <property type="entry name" value="Tryp_SPc"/>
    <property type="match status" value="1"/>
</dbReference>
<comment type="caution">
    <text evidence="5">The sequence shown here is derived from an EMBL/GenBank/DDBJ whole genome shotgun (WGS) entry which is preliminary data.</text>
</comment>
<dbReference type="PANTHER" id="PTHR22845">
    <property type="entry name" value="APOPTOTIC PROTEASE-ACTIVATING FACTOR 1"/>
    <property type="match status" value="1"/>
</dbReference>
<dbReference type="OrthoDB" id="1357022at2759"/>
<dbReference type="InterPro" id="IPR001254">
    <property type="entry name" value="Trypsin_dom"/>
</dbReference>
<dbReference type="PANTHER" id="PTHR22845:SF5">
    <property type="entry name" value="APOPTOTIC PROTEASE-ACTIVATING FACTOR 1"/>
    <property type="match status" value="1"/>
</dbReference>
<dbReference type="PRINTS" id="PR00364">
    <property type="entry name" value="DISEASERSIST"/>
</dbReference>
<organism evidence="5 6">
    <name type="scientific">Ostreobium quekettii</name>
    <dbReference type="NCBI Taxonomy" id="121088"/>
    <lineage>
        <taxon>Eukaryota</taxon>
        <taxon>Viridiplantae</taxon>
        <taxon>Chlorophyta</taxon>
        <taxon>core chlorophytes</taxon>
        <taxon>Ulvophyceae</taxon>
        <taxon>TCBD clade</taxon>
        <taxon>Bryopsidales</taxon>
        <taxon>Ostreobineae</taxon>
        <taxon>Ostreobiaceae</taxon>
        <taxon>Ostreobium</taxon>
    </lineage>
</organism>
<evidence type="ECO:0000256" key="2">
    <source>
        <dbReference type="SAM" id="Phobius"/>
    </source>
</evidence>
<feature type="signal peptide" evidence="3">
    <location>
        <begin position="1"/>
        <end position="22"/>
    </location>
</feature>
<proteinExistence type="predicted"/>
<dbReference type="Gene3D" id="2.40.10.10">
    <property type="entry name" value="Trypsin-like serine proteases"/>
    <property type="match status" value="2"/>
</dbReference>
<dbReference type="GO" id="GO:0043531">
    <property type="term" value="F:ADP binding"/>
    <property type="evidence" value="ECO:0007669"/>
    <property type="project" value="InterPro"/>
</dbReference>
<dbReference type="AlphaFoldDB" id="A0A8S1IWP8"/>
<dbReference type="GO" id="GO:0006508">
    <property type="term" value="P:proteolysis"/>
    <property type="evidence" value="ECO:0007669"/>
    <property type="project" value="InterPro"/>
</dbReference>
<dbReference type="Gene3D" id="3.40.50.300">
    <property type="entry name" value="P-loop containing nucleotide triphosphate hydrolases"/>
    <property type="match status" value="1"/>
</dbReference>
<feature type="transmembrane region" description="Helical" evidence="2">
    <location>
        <begin position="322"/>
        <end position="344"/>
    </location>
</feature>
<accession>A0A8S1IWP8</accession>
<keyword evidence="2" id="KW-0472">Membrane</keyword>
<feature type="transmembrane region" description="Helical" evidence="2">
    <location>
        <begin position="268"/>
        <end position="285"/>
    </location>
</feature>
<dbReference type="InterPro" id="IPR043504">
    <property type="entry name" value="Peptidase_S1_PA_chymotrypsin"/>
</dbReference>
<protein>
    <recommendedName>
        <fullName evidence="4">Peptidase S1 domain-containing protein</fullName>
    </recommendedName>
</protein>
<evidence type="ECO:0000256" key="3">
    <source>
        <dbReference type="SAM" id="SignalP"/>
    </source>
</evidence>
<feature type="transmembrane region" description="Helical" evidence="2">
    <location>
        <begin position="395"/>
        <end position="416"/>
    </location>
</feature>
<keyword evidence="6" id="KW-1185">Reference proteome</keyword>
<evidence type="ECO:0000256" key="1">
    <source>
        <dbReference type="ARBA" id="ARBA00022703"/>
    </source>
</evidence>
<reference evidence="5" key="1">
    <citation type="submission" date="2020-12" db="EMBL/GenBank/DDBJ databases">
        <authorList>
            <person name="Iha C."/>
        </authorList>
    </citation>
    <scope>NUCLEOTIDE SEQUENCE</scope>
</reference>
<feature type="domain" description="Peptidase S1" evidence="4">
    <location>
        <begin position="20"/>
        <end position="256"/>
    </location>
</feature>
<gene>
    <name evidence="5" type="ORF">OSTQU699_LOCUS1007</name>
</gene>
<dbReference type="InterPro" id="IPR036388">
    <property type="entry name" value="WH-like_DNA-bd_sf"/>
</dbReference>
<dbReference type="InterPro" id="IPR009003">
    <property type="entry name" value="Peptidase_S1_PA"/>
</dbReference>
<sequence length="802" mass="88113">MVARPTARCSICFLWFCLHIHATKDNWQPASRGRFPSMVSVKGRGRSHVCSGVLIGSRFIITTANCVDVVGPNPIVAVGARDIDDDRWDDGVEELRVERAHRHPNWTGSIYDGYDVALLQLPREIIAPMPRMANESTAPHPNTKVHSLVFEQSLEAGLFVVVNPELCPNMGTLSPDMFCIYSSTSGMQPGSSGGPVLILNGALNSNSDGLVDESQQPSKDLLLGVVSCSNFSSLEESGIGCTAVSAFRPWINSIVSPQVDAIDDPTNIAGVVVFIFFLMAAAFFGPQEAAFPFQTEMHLVKRNRDQVTDHSENCAFETTAHAVVFFCIYAIILCSCIAVIWSHFGEVRASDELFIRIMDAASPLYRRAVSLLPPYLQVVHLTSTGGNGHEQNFDMGGIVAIVAAGVISSYLVLNFISKAMGMRGKAASMDQLRQIGNVPNVCKHYVHRGKAEDDIQEWLTDQPADDSHPRVAIVGMAGIGKTALGTSVINSIKALAHFWSGIFWLQSGAPGPDAVLAIIREIHRRMTEMFVDGPFVADREQAGLGVDDLVTRINNKLRRRSCLLVLDGVLDPKMLESVLKLRCALLVTSQVKGIFDNHVQFKRVEVLPLDFVSSRKLFLNLVPAAVQLKGVEELLQSCGGHPLALSIMGTLFQDAMRAEGAASAAAIDDLMAELRDPYCRLQMRIKSDVVLHSADVERHSNVSRCFDFALDALSWNERKVYMSLEALPIGFQSTIGELGTVWNLQDDQALQMAEKLERHFLIQREVCSEGSKTVPTLWVLHSLQHDYLKMLRVSAPQNVPQQ</sequence>
<dbReference type="Pfam" id="PF00931">
    <property type="entry name" value="NB-ARC"/>
    <property type="match status" value="1"/>
</dbReference>
<dbReference type="EMBL" id="CAJHUC010000371">
    <property type="protein sequence ID" value="CAD7695646.1"/>
    <property type="molecule type" value="Genomic_DNA"/>
</dbReference>
<evidence type="ECO:0000313" key="6">
    <source>
        <dbReference type="Proteomes" id="UP000708148"/>
    </source>
</evidence>
<dbReference type="Pfam" id="PF00089">
    <property type="entry name" value="Trypsin"/>
    <property type="match status" value="1"/>
</dbReference>
<evidence type="ECO:0000313" key="5">
    <source>
        <dbReference type="EMBL" id="CAD7695646.1"/>
    </source>
</evidence>
<dbReference type="Proteomes" id="UP000708148">
    <property type="component" value="Unassembled WGS sequence"/>
</dbReference>
<dbReference type="Gene3D" id="1.10.10.10">
    <property type="entry name" value="Winged helix-like DNA-binding domain superfamily/Winged helix DNA-binding domain"/>
    <property type="match status" value="1"/>
</dbReference>
<dbReference type="SUPFAM" id="SSF50494">
    <property type="entry name" value="Trypsin-like serine proteases"/>
    <property type="match status" value="1"/>
</dbReference>
<dbReference type="GO" id="GO:0004252">
    <property type="term" value="F:serine-type endopeptidase activity"/>
    <property type="evidence" value="ECO:0007669"/>
    <property type="project" value="InterPro"/>
</dbReference>
<feature type="chain" id="PRO_5035922871" description="Peptidase S1 domain-containing protein" evidence="3">
    <location>
        <begin position="23"/>
        <end position="802"/>
    </location>
</feature>
<dbReference type="GO" id="GO:0005829">
    <property type="term" value="C:cytosol"/>
    <property type="evidence" value="ECO:0007669"/>
    <property type="project" value="UniProtKB-ARBA"/>
</dbReference>
<dbReference type="InterPro" id="IPR002182">
    <property type="entry name" value="NB-ARC"/>
</dbReference>